<dbReference type="RefSeq" id="WP_121900727.1">
    <property type="nucleotide sequence ID" value="NZ_REFW01000001.1"/>
</dbReference>
<feature type="transmembrane region" description="Helical" evidence="7">
    <location>
        <begin position="333"/>
        <end position="356"/>
    </location>
</feature>
<dbReference type="Pfam" id="PF12704">
    <property type="entry name" value="MacB_PCD"/>
    <property type="match status" value="1"/>
</dbReference>
<feature type="transmembrane region" description="Helical" evidence="7">
    <location>
        <begin position="665"/>
        <end position="694"/>
    </location>
</feature>
<feature type="domain" description="ABC3 transporter permease C-terminal" evidence="8">
    <location>
        <begin position="673"/>
        <end position="795"/>
    </location>
</feature>
<feature type="transmembrane region" description="Helical" evidence="7">
    <location>
        <begin position="404"/>
        <end position="428"/>
    </location>
</feature>
<evidence type="ECO:0000256" key="4">
    <source>
        <dbReference type="ARBA" id="ARBA00022989"/>
    </source>
</evidence>
<keyword evidence="2" id="KW-1003">Cell membrane</keyword>
<keyword evidence="4 7" id="KW-1133">Transmembrane helix</keyword>
<keyword evidence="11" id="KW-1185">Reference proteome</keyword>
<comment type="subcellular location">
    <subcellularLocation>
        <location evidence="1">Cell membrane</location>
        <topology evidence="1">Multi-pass membrane protein</topology>
    </subcellularLocation>
</comment>
<feature type="transmembrane region" description="Helical" evidence="7">
    <location>
        <begin position="759"/>
        <end position="785"/>
    </location>
</feature>
<dbReference type="GO" id="GO:0005886">
    <property type="term" value="C:plasma membrane"/>
    <property type="evidence" value="ECO:0007669"/>
    <property type="project" value="UniProtKB-SubCell"/>
</dbReference>
<proteinExistence type="inferred from homology"/>
<dbReference type="EMBL" id="REFW01000001">
    <property type="protein sequence ID" value="RMB62177.1"/>
    <property type="molecule type" value="Genomic_DNA"/>
</dbReference>
<keyword evidence="3 7" id="KW-0812">Transmembrane</keyword>
<evidence type="ECO:0000256" key="6">
    <source>
        <dbReference type="ARBA" id="ARBA00038076"/>
    </source>
</evidence>
<comment type="caution">
    <text evidence="10">The sequence shown here is derived from an EMBL/GenBank/DDBJ whole genome shotgun (WGS) entry which is preliminary data.</text>
</comment>
<evidence type="ECO:0000256" key="1">
    <source>
        <dbReference type="ARBA" id="ARBA00004651"/>
    </source>
</evidence>
<dbReference type="OrthoDB" id="9780560at2"/>
<evidence type="ECO:0000313" key="11">
    <source>
        <dbReference type="Proteomes" id="UP000275256"/>
    </source>
</evidence>
<protein>
    <submittedName>
        <fullName evidence="10">FtsX-like permease family protein</fullName>
    </submittedName>
</protein>
<feature type="transmembrane region" description="Helical" evidence="7">
    <location>
        <begin position="16"/>
        <end position="37"/>
    </location>
</feature>
<evidence type="ECO:0000259" key="9">
    <source>
        <dbReference type="Pfam" id="PF12704"/>
    </source>
</evidence>
<gene>
    <name evidence="10" type="ORF">EAX62_06325</name>
</gene>
<reference evidence="10 11" key="1">
    <citation type="submission" date="2018-10" db="EMBL/GenBank/DDBJ databases">
        <title>Tessaracoccus antarcticuss sp. nov., isolated from sediment.</title>
        <authorList>
            <person name="Zhou L.Y."/>
            <person name="Du Z.J."/>
        </authorList>
    </citation>
    <scope>NUCLEOTIDE SEQUENCE [LARGE SCALE GENOMIC DNA]</scope>
    <source>
        <strain evidence="10 11">JDX10</strain>
    </source>
</reference>
<feature type="transmembrane region" description="Helical" evidence="7">
    <location>
        <begin position="377"/>
        <end position="398"/>
    </location>
</feature>
<dbReference type="GO" id="GO:0022857">
    <property type="term" value="F:transmembrane transporter activity"/>
    <property type="evidence" value="ECO:0007669"/>
    <property type="project" value="TreeGrafter"/>
</dbReference>
<dbReference type="PANTHER" id="PTHR30572:SF4">
    <property type="entry name" value="ABC TRANSPORTER PERMEASE YTRF"/>
    <property type="match status" value="1"/>
</dbReference>
<evidence type="ECO:0000259" key="8">
    <source>
        <dbReference type="Pfam" id="PF02687"/>
    </source>
</evidence>
<accession>A0A3M0GCG4</accession>
<evidence type="ECO:0000256" key="2">
    <source>
        <dbReference type="ARBA" id="ARBA00022475"/>
    </source>
</evidence>
<evidence type="ECO:0000256" key="3">
    <source>
        <dbReference type="ARBA" id="ARBA00022692"/>
    </source>
</evidence>
<feature type="domain" description="MacB-like periplasmic core" evidence="9">
    <location>
        <begin position="17"/>
        <end position="169"/>
    </location>
</feature>
<organism evidence="10 11">
    <name type="scientific">Tessaracoccus antarcticus</name>
    <dbReference type="NCBI Taxonomy" id="2479848"/>
    <lineage>
        <taxon>Bacteria</taxon>
        <taxon>Bacillati</taxon>
        <taxon>Actinomycetota</taxon>
        <taxon>Actinomycetes</taxon>
        <taxon>Propionibacteriales</taxon>
        <taxon>Propionibacteriaceae</taxon>
        <taxon>Tessaracoccus</taxon>
    </lineage>
</organism>
<evidence type="ECO:0000256" key="7">
    <source>
        <dbReference type="SAM" id="Phobius"/>
    </source>
</evidence>
<dbReference type="Pfam" id="PF02687">
    <property type="entry name" value="FtsX"/>
    <property type="match status" value="2"/>
</dbReference>
<dbReference type="InterPro" id="IPR003838">
    <property type="entry name" value="ABC3_permease_C"/>
</dbReference>
<keyword evidence="5 7" id="KW-0472">Membrane</keyword>
<dbReference type="Proteomes" id="UP000275256">
    <property type="component" value="Unassembled WGS sequence"/>
</dbReference>
<dbReference type="InterPro" id="IPR025857">
    <property type="entry name" value="MacB_PCD"/>
</dbReference>
<feature type="transmembrane region" description="Helical" evidence="7">
    <location>
        <begin position="715"/>
        <end position="739"/>
    </location>
</feature>
<feature type="transmembrane region" description="Helical" evidence="7">
    <location>
        <begin position="460"/>
        <end position="481"/>
    </location>
</feature>
<dbReference type="AlphaFoldDB" id="A0A3M0GCG4"/>
<feature type="transmembrane region" description="Helical" evidence="7">
    <location>
        <begin position="241"/>
        <end position="266"/>
    </location>
</feature>
<name>A0A3M0GCG4_9ACTN</name>
<evidence type="ECO:0000313" key="10">
    <source>
        <dbReference type="EMBL" id="RMB62177.1"/>
    </source>
</evidence>
<feature type="transmembrane region" description="Helical" evidence="7">
    <location>
        <begin position="294"/>
        <end position="327"/>
    </location>
</feature>
<comment type="similarity">
    <text evidence="6">Belongs to the ABC-4 integral membrane protein family.</text>
</comment>
<feature type="domain" description="ABC3 transporter permease C-terminal" evidence="8">
    <location>
        <begin position="245"/>
        <end position="360"/>
    </location>
</feature>
<evidence type="ECO:0000256" key="5">
    <source>
        <dbReference type="ARBA" id="ARBA00023136"/>
    </source>
</evidence>
<dbReference type="PANTHER" id="PTHR30572">
    <property type="entry name" value="MEMBRANE COMPONENT OF TRANSPORTER-RELATED"/>
    <property type="match status" value="1"/>
</dbReference>
<dbReference type="InterPro" id="IPR050250">
    <property type="entry name" value="Macrolide_Exporter_MacB"/>
</dbReference>
<sequence length="802" mass="82774">MLRDATNEIRLHPGRFIATLLSIAISVAFIAAISTLVGTEQQSMARFTQLPVSKADIVVSGDFDDPSAVQSALEGVDGVTAVAAASSTVSMLTHEDKTVFVTFVPVPREEFRWASIAEGRWPASSDEVAMSSDGLKQLRLSVGDTVRLEGQDQPATIVGRTNDPKAWFGVTGYTAPAEKSADTGGPWVLRTAGDPAALLPAVSAALPDPMPGGEVDVSTGDDARAAALNDLTGNFDVFRSLLLGFAGVALVVGIITISNTFTILVAQRRRQIGLLRAVGASTGQVRGRLVWEALLLGVVGSLLGIGVGVGVAALGASITGSIFWGLVLRPVELLAALAVGVIATLLSVVGPSFVATRVSPVEALQAVPSASRARRLSITRAVVCALFGAGGVALVVMSRLNTNWALVWAMGAGFLLSIAILGAAPFYIPALLRLLGRVLGFTGPTTRLAATNAARNPQRAAATAVALMLAVGLVVTIQVAVSTVRTTGVEAINQRFPIDLTLTSQQALPVGFTAKIRGIADVATAVEVSSKNAEINDYPQWAIRSVNPARAELDLPADLGVSDGTIIIGDYGFPAELELPGVAGPVTLQVKTSENLNFGVAAVSEATFEKLAGNPVVTELWVKLTDRTSATALNQVSTAATQAEGDIQVEGGAFFAGILQQVLDVVLIVLTALLGVAVVIALVGVGNTLGLSVIERQRESALLRALGMQRAGLRLMLLVEALMLALVGTVVGIAAGAFFGWLGVSSAVMMMPATSRTPLYFSVDVGLTALLVAVCLAAACLASVLPGRRAANATPTEALAVE</sequence>